<dbReference type="Proteomes" id="UP001379444">
    <property type="component" value="Chromosome"/>
</dbReference>
<accession>A0ABZ2G8J1</accession>
<proteinExistence type="predicted"/>
<dbReference type="Gene3D" id="2.60.34.30">
    <property type="entry name" value="Competence, DNA-entry nuclease inhibitor, ComJ"/>
    <property type="match status" value="1"/>
</dbReference>
<evidence type="ECO:0000313" key="2">
    <source>
        <dbReference type="Proteomes" id="UP001379444"/>
    </source>
</evidence>
<keyword evidence="2" id="KW-1185">Reference proteome</keyword>
<sequence length="159" mass="18083">MLNETQKFDLLISHGQILIRSRTFDEQLSSWGKGNIEQGALLYKDYVVFDPLPEDAFGANVIVSISSAFDIDENCQRCIVVPFHVSNKDNVEVASATEKFKVNLNFETEIYSLYYEICEGDEIFYKFTFVPAKKEVNPEYLLDDPWGGVKGKPLLIGKI</sequence>
<dbReference type="EMBL" id="CP125967">
    <property type="protein sequence ID" value="WWO38131.1"/>
    <property type="molecule type" value="Genomic_DNA"/>
</dbReference>
<dbReference type="InterPro" id="IPR038691">
    <property type="entry name" value="ComJ_sf"/>
</dbReference>
<dbReference type="Pfam" id="PF11033">
    <property type="entry name" value="ComJ"/>
    <property type="match status" value="1"/>
</dbReference>
<organism evidence="1 2">
    <name type="scientific">Pectobacterium cacticida</name>
    <dbReference type="NCBI Taxonomy" id="69221"/>
    <lineage>
        <taxon>Bacteria</taxon>
        <taxon>Pseudomonadati</taxon>
        <taxon>Pseudomonadota</taxon>
        <taxon>Gammaproteobacteria</taxon>
        <taxon>Enterobacterales</taxon>
        <taxon>Pectobacteriaceae</taxon>
        <taxon>Pectobacterium</taxon>
    </lineage>
</organism>
<protein>
    <submittedName>
        <fullName evidence="1">Competence protein ComJ</fullName>
    </submittedName>
</protein>
<reference evidence="1 2" key="1">
    <citation type="journal article" date="2024" name="Front. Plant Sci.">
        <title>Comprehensive phenomic and genomic studies of the species, Pectobacterium cacticida and proposal for reclassification as Alcorniella cacticida comb. nov.</title>
        <authorList>
            <person name="Jonca J."/>
            <person name="Pirhonen M."/>
            <person name="Waleron M.M."/>
            <person name="Gawor J."/>
            <person name="Mrozik A."/>
            <person name="Smoktunowicz M."/>
            <person name="Waleron K."/>
            <person name="Waleron M."/>
        </authorList>
    </citation>
    <scope>NUCLEOTIDE SEQUENCE [LARGE SCALE GENOMIC DNA]</scope>
    <source>
        <strain evidence="1 2">DPMP6</strain>
    </source>
</reference>
<dbReference type="RefSeq" id="WP_264497820.1">
    <property type="nucleotide sequence ID" value="NZ_CP109947.1"/>
</dbReference>
<evidence type="ECO:0000313" key="1">
    <source>
        <dbReference type="EMBL" id="WWO38131.1"/>
    </source>
</evidence>
<name>A0ABZ2G8J1_9GAMM</name>
<dbReference type="InterPro" id="IPR020354">
    <property type="entry name" value="Competence_nuclease_inhibitor"/>
</dbReference>
<gene>
    <name evidence="1" type="primary">comJ</name>
    <name evidence="1" type="ORF">QNA12_16730</name>
</gene>